<dbReference type="Pfam" id="PF01257">
    <property type="entry name" value="2Fe-2S_thioredx"/>
    <property type="match status" value="1"/>
</dbReference>
<keyword evidence="2" id="KW-1185">Reference proteome</keyword>
<evidence type="ECO:0000313" key="2">
    <source>
        <dbReference type="Proteomes" id="UP000286806"/>
    </source>
</evidence>
<evidence type="ECO:0000313" key="1">
    <source>
        <dbReference type="EMBL" id="GBL45725.1"/>
    </source>
</evidence>
<dbReference type="InterPro" id="IPR036249">
    <property type="entry name" value="Thioredoxin-like_sf"/>
</dbReference>
<dbReference type="SUPFAM" id="SSF52833">
    <property type="entry name" value="Thioredoxin-like"/>
    <property type="match status" value="1"/>
</dbReference>
<dbReference type="EMBL" id="BGOW01000014">
    <property type="protein sequence ID" value="GBL45725.1"/>
    <property type="molecule type" value="Genomic_DNA"/>
</dbReference>
<dbReference type="OrthoDB" id="9800597at2"/>
<dbReference type="AlphaFoldDB" id="A0A401JDH6"/>
<dbReference type="Proteomes" id="UP000286806">
    <property type="component" value="Unassembled WGS sequence"/>
</dbReference>
<dbReference type="CDD" id="cd02980">
    <property type="entry name" value="TRX_Fd_family"/>
    <property type="match status" value="1"/>
</dbReference>
<organism evidence="1 2">
    <name type="scientific">Sulfuriferula multivorans</name>
    <dbReference type="NCBI Taxonomy" id="1559896"/>
    <lineage>
        <taxon>Bacteria</taxon>
        <taxon>Pseudomonadati</taxon>
        <taxon>Pseudomonadota</taxon>
        <taxon>Betaproteobacteria</taxon>
        <taxon>Nitrosomonadales</taxon>
        <taxon>Sulfuricellaceae</taxon>
        <taxon>Sulfuriferula</taxon>
    </lineage>
</organism>
<accession>A0A401JDH6</accession>
<sequence length="102" mass="11632">MSYYKHHVFFCTNQREDGARCCGASGGQAMRDYAKKKIKALDLNGEGQCRINSAGCMDRCSEGPVLVVYPEGTWYTYVDEQDIDEIIERHLQHGQVVERLKI</sequence>
<reference evidence="1 2" key="1">
    <citation type="journal article" date="2019" name="Front. Microbiol.">
        <title>Genomes of Neutrophilic Sulfur-Oxidizing Chemolithoautotrophs Representing 9 Proteobacterial Species From 8 Genera.</title>
        <authorList>
            <person name="Watanabe T."/>
            <person name="Kojima H."/>
            <person name="Umezawa K."/>
            <person name="Hori C."/>
            <person name="Takasuka T.E."/>
            <person name="Kato Y."/>
            <person name="Fukui M."/>
        </authorList>
    </citation>
    <scope>NUCLEOTIDE SEQUENCE [LARGE SCALE GENOMIC DNA]</scope>
    <source>
        <strain evidence="1 2">TTN</strain>
    </source>
</reference>
<dbReference type="RefSeq" id="WP_124704531.1">
    <property type="nucleotide sequence ID" value="NZ_BGOW01000014.1"/>
</dbReference>
<proteinExistence type="predicted"/>
<comment type="caution">
    <text evidence="1">The sequence shown here is derived from an EMBL/GenBank/DDBJ whole genome shotgun (WGS) entry which is preliminary data.</text>
</comment>
<protein>
    <submittedName>
        <fullName evidence="1">Ferredoxin</fullName>
    </submittedName>
</protein>
<gene>
    <name evidence="1" type="ORF">SFMTTN_1536</name>
</gene>
<dbReference type="Gene3D" id="3.40.30.10">
    <property type="entry name" value="Glutaredoxin"/>
    <property type="match status" value="1"/>
</dbReference>
<name>A0A401JDH6_9PROT</name>